<comment type="caution">
    <text evidence="1">The sequence shown here is derived from an EMBL/GenBank/DDBJ whole genome shotgun (WGS) entry which is preliminary data.</text>
</comment>
<organism evidence="1 2">
    <name type="scientific">[Clostridium] symbiosum ATCC 14940</name>
    <dbReference type="NCBI Taxonomy" id="411472"/>
    <lineage>
        <taxon>Bacteria</taxon>
        <taxon>Bacillati</taxon>
        <taxon>Bacillota</taxon>
        <taxon>Clostridia</taxon>
        <taxon>Lachnospirales</taxon>
        <taxon>Lachnospiraceae</taxon>
        <taxon>Otoolea</taxon>
    </lineage>
</organism>
<feature type="non-terminal residue" evidence="1">
    <location>
        <position position="1"/>
    </location>
</feature>
<accession>A0ABC9TRF6</accession>
<name>A0ABC9TRF6_CLOSY</name>
<sequence>KVLDFLLAGFLNLFRIRALFVNRQKGCHGSLGVKERQHPFHKGNLL</sequence>
<evidence type="ECO:0000313" key="2">
    <source>
        <dbReference type="Proteomes" id="UP000016491"/>
    </source>
</evidence>
<gene>
    <name evidence="1" type="ORF">CLOSYM_04613</name>
</gene>
<evidence type="ECO:0000313" key="1">
    <source>
        <dbReference type="EMBL" id="ERI73796.1"/>
    </source>
</evidence>
<protein>
    <recommendedName>
        <fullName evidence="3">Transposase DDE domain-containing protein</fullName>
    </recommendedName>
</protein>
<dbReference type="Proteomes" id="UP000016491">
    <property type="component" value="Unassembled WGS sequence"/>
</dbReference>
<proteinExistence type="predicted"/>
<dbReference type="AlphaFoldDB" id="A0ABC9TRF6"/>
<evidence type="ECO:0008006" key="3">
    <source>
        <dbReference type="Google" id="ProtNLM"/>
    </source>
</evidence>
<reference evidence="1 2" key="1">
    <citation type="submission" date="2013-07" db="EMBL/GenBank/DDBJ databases">
        <authorList>
            <person name="Weinstock G."/>
            <person name="Sodergren E."/>
            <person name="Wylie T."/>
            <person name="Fulton L."/>
            <person name="Fulton R."/>
            <person name="Fronick C."/>
            <person name="O'Laughlin M."/>
            <person name="Godfrey J."/>
            <person name="Miner T."/>
            <person name="Herter B."/>
            <person name="Appelbaum E."/>
            <person name="Cordes M."/>
            <person name="Lek S."/>
            <person name="Wollam A."/>
            <person name="Pepin K.H."/>
            <person name="Palsikar V.B."/>
            <person name="Mitreva M."/>
            <person name="Wilson R.K."/>
        </authorList>
    </citation>
    <scope>NUCLEOTIDE SEQUENCE [LARGE SCALE GENOMIC DNA]</scope>
    <source>
        <strain evidence="1 2">ATCC 14940</strain>
    </source>
</reference>
<dbReference type="EMBL" id="AWSU01000368">
    <property type="protein sequence ID" value="ERI73796.1"/>
    <property type="molecule type" value="Genomic_DNA"/>
</dbReference>